<dbReference type="InterPro" id="IPR018929">
    <property type="entry name" value="DUF2510"/>
</dbReference>
<reference evidence="4" key="1">
    <citation type="submission" date="2020-05" db="EMBL/GenBank/DDBJ databases">
        <authorList>
            <person name="Chiriac C."/>
            <person name="Salcher M."/>
            <person name="Ghai R."/>
            <person name="Kavagutti S V."/>
        </authorList>
    </citation>
    <scope>NUCLEOTIDE SEQUENCE</scope>
</reference>
<feature type="domain" description="DUF4190" evidence="3">
    <location>
        <begin position="68"/>
        <end position="131"/>
    </location>
</feature>
<organism evidence="4">
    <name type="scientific">freshwater metagenome</name>
    <dbReference type="NCBI Taxonomy" id="449393"/>
    <lineage>
        <taxon>unclassified sequences</taxon>
        <taxon>metagenomes</taxon>
        <taxon>ecological metagenomes</taxon>
    </lineage>
</organism>
<keyword evidence="1" id="KW-0812">Transmembrane</keyword>
<feature type="transmembrane region" description="Helical" evidence="1">
    <location>
        <begin position="68"/>
        <end position="95"/>
    </location>
</feature>
<keyword evidence="1" id="KW-0472">Membrane</keyword>
<dbReference type="AlphaFoldDB" id="A0A6J7ERA3"/>
<evidence type="ECO:0000259" key="3">
    <source>
        <dbReference type="Pfam" id="PF13828"/>
    </source>
</evidence>
<dbReference type="Pfam" id="PF10708">
    <property type="entry name" value="DUF2510"/>
    <property type="match status" value="1"/>
</dbReference>
<name>A0A6J7ERA3_9ZZZZ</name>
<evidence type="ECO:0000313" key="4">
    <source>
        <dbReference type="EMBL" id="CAB4886112.1"/>
    </source>
</evidence>
<evidence type="ECO:0000259" key="2">
    <source>
        <dbReference type="Pfam" id="PF10708"/>
    </source>
</evidence>
<sequence length="145" mass="15267">MSQGPSPSANSYPAAWHPTPNGHDERYWDGTSWTDAYRPRAGAAPAYSNQYGAPAGYVQHMAPNHGPAVASMVLGICSLVLWWFGIITGIIGLILGATSLKHCQPRGMKRGRGMAIAGIVCSCIALALWLIVLLAIGAASNSNGY</sequence>
<proteinExistence type="predicted"/>
<feature type="domain" description="DUF2510" evidence="2">
    <location>
        <begin position="14"/>
        <end position="46"/>
    </location>
</feature>
<feature type="transmembrane region" description="Helical" evidence="1">
    <location>
        <begin position="116"/>
        <end position="139"/>
    </location>
</feature>
<dbReference type="InterPro" id="IPR025241">
    <property type="entry name" value="DUF4190"/>
</dbReference>
<accession>A0A6J7ERA3</accession>
<gene>
    <name evidence="4" type="ORF">UFOPK3376_02249</name>
</gene>
<keyword evidence="1" id="KW-1133">Transmembrane helix</keyword>
<evidence type="ECO:0000256" key="1">
    <source>
        <dbReference type="SAM" id="Phobius"/>
    </source>
</evidence>
<dbReference type="Pfam" id="PF13828">
    <property type="entry name" value="DUF4190"/>
    <property type="match status" value="1"/>
</dbReference>
<dbReference type="EMBL" id="CAFBLP010000066">
    <property type="protein sequence ID" value="CAB4886112.1"/>
    <property type="molecule type" value="Genomic_DNA"/>
</dbReference>
<protein>
    <submittedName>
        <fullName evidence="4">Unannotated protein</fullName>
    </submittedName>
</protein>